<dbReference type="CDD" id="cd05797">
    <property type="entry name" value="Ribosomal_L10"/>
    <property type="match status" value="1"/>
</dbReference>
<dbReference type="InterPro" id="IPR001790">
    <property type="entry name" value="Ribosomal_uL10"/>
</dbReference>
<proteinExistence type="inferred from homology"/>
<comment type="similarity">
    <text evidence="1 5">Belongs to the universal ribosomal protein uL10 family.</text>
</comment>
<dbReference type="Pfam" id="PF00466">
    <property type="entry name" value="Ribosomal_L10"/>
    <property type="match status" value="1"/>
</dbReference>
<dbReference type="Proteomes" id="UP000231426">
    <property type="component" value="Unassembled WGS sequence"/>
</dbReference>
<evidence type="ECO:0000256" key="3">
    <source>
        <dbReference type="ARBA" id="ARBA00023274"/>
    </source>
</evidence>
<evidence type="ECO:0000256" key="4">
    <source>
        <dbReference type="ARBA" id="ARBA00035202"/>
    </source>
</evidence>
<evidence type="ECO:0000256" key="5">
    <source>
        <dbReference type="HAMAP-Rule" id="MF_00362"/>
    </source>
</evidence>
<dbReference type="SUPFAM" id="SSF160369">
    <property type="entry name" value="Ribosomal protein L10-like"/>
    <property type="match status" value="1"/>
</dbReference>
<reference evidence="7" key="1">
    <citation type="submission" date="2017-09" db="EMBL/GenBank/DDBJ databases">
        <title>Depth-based differentiation of microbial function through sediment-hosted aquifers and enrichment of novel symbionts in the deep terrestrial subsurface.</title>
        <authorList>
            <person name="Probst A.J."/>
            <person name="Ladd B."/>
            <person name="Jarett J.K."/>
            <person name="Geller-Mcgrath D.E."/>
            <person name="Sieber C.M.K."/>
            <person name="Emerson J.B."/>
            <person name="Anantharaman K."/>
            <person name="Thomas B.C."/>
            <person name="Malmstrom R."/>
            <person name="Stieglmeier M."/>
            <person name="Klingl A."/>
            <person name="Woyke T."/>
            <person name="Ryan C.M."/>
            <person name="Banfield J.F."/>
        </authorList>
    </citation>
    <scope>NUCLEOTIDE SEQUENCE [LARGE SCALE GENOMIC DNA]</scope>
</reference>
<dbReference type="PROSITE" id="PS01109">
    <property type="entry name" value="RIBOSOMAL_L10"/>
    <property type="match status" value="1"/>
</dbReference>
<gene>
    <name evidence="5 6" type="primary">rplJ</name>
    <name evidence="6" type="ORF">COU29_02915</name>
</gene>
<dbReference type="Gene3D" id="6.10.250.290">
    <property type="match status" value="1"/>
</dbReference>
<evidence type="ECO:0000313" key="7">
    <source>
        <dbReference type="Proteomes" id="UP000231426"/>
    </source>
</evidence>
<protein>
    <recommendedName>
        <fullName evidence="4 5">Large ribosomal subunit protein uL10</fullName>
    </recommendedName>
</protein>
<comment type="function">
    <text evidence="5">Forms part of the ribosomal stalk, playing a central role in the interaction of the ribosome with GTP-bound translation factors.</text>
</comment>
<dbReference type="NCBIfam" id="NF000955">
    <property type="entry name" value="PRK00099.1-1"/>
    <property type="match status" value="1"/>
</dbReference>
<dbReference type="AlphaFoldDB" id="A0A2M6W5Y3"/>
<dbReference type="PANTHER" id="PTHR11560">
    <property type="entry name" value="39S RIBOSOMAL PROTEIN L10, MITOCHONDRIAL"/>
    <property type="match status" value="1"/>
</dbReference>
<dbReference type="InterPro" id="IPR043141">
    <property type="entry name" value="Ribosomal_uL10-like_sf"/>
</dbReference>
<dbReference type="EMBL" id="PFBV01000004">
    <property type="protein sequence ID" value="PIT88198.1"/>
    <property type="molecule type" value="Genomic_DNA"/>
</dbReference>
<dbReference type="Gene3D" id="3.30.70.1730">
    <property type="match status" value="1"/>
</dbReference>
<comment type="subunit">
    <text evidence="5">Part of the ribosomal stalk of the 50S ribosomal subunit. The N-terminus interacts with L11 and the large rRNA to form the base of the stalk. The C-terminus forms an elongated spine to which L12 dimers bind in a sequential fashion forming a multimeric L10(L12)X complex.</text>
</comment>
<keyword evidence="5" id="KW-0694">RNA-binding</keyword>
<name>A0A2M6W5Y3_9BACT</name>
<evidence type="ECO:0000313" key="6">
    <source>
        <dbReference type="EMBL" id="PIT88198.1"/>
    </source>
</evidence>
<dbReference type="GO" id="GO:0070180">
    <property type="term" value="F:large ribosomal subunit rRNA binding"/>
    <property type="evidence" value="ECO:0007669"/>
    <property type="project" value="UniProtKB-UniRule"/>
</dbReference>
<keyword evidence="3 5" id="KW-0687">Ribonucleoprotein</keyword>
<dbReference type="InterPro" id="IPR047865">
    <property type="entry name" value="Ribosomal_uL10_bac_type"/>
</dbReference>
<dbReference type="GO" id="GO:0006412">
    <property type="term" value="P:translation"/>
    <property type="evidence" value="ECO:0007669"/>
    <property type="project" value="UniProtKB-UniRule"/>
</dbReference>
<organism evidence="6 7">
    <name type="scientific">Candidatus Magasanikbacteria bacterium CG10_big_fil_rev_8_21_14_0_10_36_32</name>
    <dbReference type="NCBI Taxonomy" id="1974646"/>
    <lineage>
        <taxon>Bacteria</taxon>
        <taxon>Candidatus Magasanikiibacteriota</taxon>
    </lineage>
</organism>
<accession>A0A2M6W5Y3</accession>
<evidence type="ECO:0000256" key="1">
    <source>
        <dbReference type="ARBA" id="ARBA00008889"/>
    </source>
</evidence>
<dbReference type="InterPro" id="IPR022973">
    <property type="entry name" value="Ribosomal_uL10_bac"/>
</dbReference>
<dbReference type="InterPro" id="IPR002363">
    <property type="entry name" value="Ribosomal_uL10_CS_bac"/>
</dbReference>
<evidence type="ECO:0000256" key="2">
    <source>
        <dbReference type="ARBA" id="ARBA00022980"/>
    </source>
</evidence>
<comment type="caution">
    <text evidence="6">The sequence shown here is derived from an EMBL/GenBank/DDBJ whole genome shotgun (WGS) entry which is preliminary data.</text>
</comment>
<keyword evidence="5" id="KW-0699">rRNA-binding</keyword>
<dbReference type="GO" id="GO:0015934">
    <property type="term" value="C:large ribosomal subunit"/>
    <property type="evidence" value="ECO:0007669"/>
    <property type="project" value="InterPro"/>
</dbReference>
<dbReference type="HAMAP" id="MF_00362">
    <property type="entry name" value="Ribosomal_uL10"/>
    <property type="match status" value="1"/>
</dbReference>
<keyword evidence="2 5" id="KW-0689">Ribosomal protein</keyword>
<dbReference type="GO" id="GO:0003735">
    <property type="term" value="F:structural constituent of ribosome"/>
    <property type="evidence" value="ECO:0007669"/>
    <property type="project" value="InterPro"/>
</dbReference>
<sequence>MPKTKQQKTAVIDTLSKGLKEAKAVVFANFQGLTVVEAEELRNLCRTENIKVVAAKKTLVKKACEQAGYEVNPKEFEGGIATFYGVGDEVAPARIVNNFAKKHEIVKIFGGLLEGKFISADFVQSLATLPSKQELLAKLVSSLNAPVSGLVTVMSGNLRGFVRVLDAYKNSKASV</sequence>